<keyword evidence="4 6" id="KW-1133">Transmembrane helix</keyword>
<dbReference type="Pfam" id="PF01925">
    <property type="entry name" value="TauE"/>
    <property type="match status" value="1"/>
</dbReference>
<dbReference type="PANTHER" id="PTHR43483:SF3">
    <property type="entry name" value="MEMBRANE TRANSPORTER PROTEIN HI_0806-RELATED"/>
    <property type="match status" value="1"/>
</dbReference>
<name>A0A3N0VMA0_9GAMM</name>
<comment type="subcellular location">
    <subcellularLocation>
        <location evidence="6">Cell membrane</location>
        <topology evidence="6">Multi-pass membrane protein</topology>
    </subcellularLocation>
    <subcellularLocation>
        <location evidence="1">Membrane</location>
        <topology evidence="1">Multi-pass membrane protein</topology>
    </subcellularLocation>
</comment>
<evidence type="ECO:0000256" key="3">
    <source>
        <dbReference type="ARBA" id="ARBA00022692"/>
    </source>
</evidence>
<protein>
    <recommendedName>
        <fullName evidence="6">Probable membrane transporter protein</fullName>
    </recommendedName>
</protein>
<gene>
    <name evidence="7" type="ORF">ED208_01040</name>
</gene>
<dbReference type="RefSeq" id="WP_123210001.1">
    <property type="nucleotide sequence ID" value="NZ_RJVO01000001.1"/>
</dbReference>
<dbReference type="EMBL" id="RJVO01000001">
    <property type="protein sequence ID" value="ROH93148.1"/>
    <property type="molecule type" value="Genomic_DNA"/>
</dbReference>
<feature type="transmembrane region" description="Helical" evidence="6">
    <location>
        <begin position="142"/>
        <end position="166"/>
    </location>
</feature>
<evidence type="ECO:0000313" key="8">
    <source>
        <dbReference type="Proteomes" id="UP000282106"/>
    </source>
</evidence>
<proteinExistence type="inferred from homology"/>
<organism evidence="7 8">
    <name type="scientific">Stagnimonas aquatica</name>
    <dbReference type="NCBI Taxonomy" id="2689987"/>
    <lineage>
        <taxon>Bacteria</taxon>
        <taxon>Pseudomonadati</taxon>
        <taxon>Pseudomonadota</taxon>
        <taxon>Gammaproteobacteria</taxon>
        <taxon>Nevskiales</taxon>
        <taxon>Nevskiaceae</taxon>
        <taxon>Stagnimonas</taxon>
    </lineage>
</organism>
<feature type="transmembrane region" description="Helical" evidence="6">
    <location>
        <begin position="28"/>
        <end position="59"/>
    </location>
</feature>
<evidence type="ECO:0000256" key="4">
    <source>
        <dbReference type="ARBA" id="ARBA00022989"/>
    </source>
</evidence>
<reference evidence="7 8" key="1">
    <citation type="submission" date="2018-10" db="EMBL/GenBank/DDBJ databases">
        <authorList>
            <person name="Chen W.-M."/>
        </authorList>
    </citation>
    <scope>NUCLEOTIDE SEQUENCE [LARGE SCALE GENOMIC DNA]</scope>
    <source>
        <strain evidence="7 8">THS-13</strain>
    </source>
</reference>
<evidence type="ECO:0000256" key="5">
    <source>
        <dbReference type="ARBA" id="ARBA00023136"/>
    </source>
</evidence>
<dbReference type="InterPro" id="IPR002781">
    <property type="entry name" value="TM_pro_TauE-like"/>
</dbReference>
<feature type="transmembrane region" description="Helical" evidence="6">
    <location>
        <begin position="245"/>
        <end position="263"/>
    </location>
</feature>
<feature type="transmembrane region" description="Helical" evidence="6">
    <location>
        <begin position="178"/>
        <end position="199"/>
    </location>
</feature>
<keyword evidence="6" id="KW-1003">Cell membrane</keyword>
<keyword evidence="3 6" id="KW-0812">Transmembrane</keyword>
<keyword evidence="8" id="KW-1185">Reference proteome</keyword>
<comment type="caution">
    <text evidence="7">The sequence shown here is derived from an EMBL/GenBank/DDBJ whole genome shotgun (WGS) entry which is preliminary data.</text>
</comment>
<evidence type="ECO:0000256" key="1">
    <source>
        <dbReference type="ARBA" id="ARBA00004141"/>
    </source>
</evidence>
<dbReference type="AlphaFoldDB" id="A0A3N0VMA0"/>
<keyword evidence="5 6" id="KW-0472">Membrane</keyword>
<dbReference type="InParanoid" id="A0A3N0VMA0"/>
<feature type="transmembrane region" description="Helical" evidence="6">
    <location>
        <begin position="80"/>
        <end position="102"/>
    </location>
</feature>
<evidence type="ECO:0000313" key="7">
    <source>
        <dbReference type="EMBL" id="ROH93148.1"/>
    </source>
</evidence>
<dbReference type="PANTHER" id="PTHR43483">
    <property type="entry name" value="MEMBRANE TRANSPORTER PROTEIN HI_0806-RELATED"/>
    <property type="match status" value="1"/>
</dbReference>
<dbReference type="Proteomes" id="UP000282106">
    <property type="component" value="Unassembled WGS sequence"/>
</dbReference>
<evidence type="ECO:0000256" key="6">
    <source>
        <dbReference type="RuleBase" id="RU363041"/>
    </source>
</evidence>
<feature type="transmembrane region" description="Helical" evidence="6">
    <location>
        <begin position="211"/>
        <end position="233"/>
    </location>
</feature>
<comment type="similarity">
    <text evidence="2 6">Belongs to the 4-toluene sulfonate uptake permease (TSUP) (TC 2.A.102) family.</text>
</comment>
<evidence type="ECO:0000256" key="2">
    <source>
        <dbReference type="ARBA" id="ARBA00009142"/>
    </source>
</evidence>
<dbReference type="GO" id="GO:0005886">
    <property type="term" value="C:plasma membrane"/>
    <property type="evidence" value="ECO:0007669"/>
    <property type="project" value="UniProtKB-SubCell"/>
</dbReference>
<accession>A0A3N0VMA0</accession>
<sequence>MLTLLIFAATGAAAGVLAGLFGVGGGLIMVPALAFVLPALGVPAAVVMQVAIGTSLAVIGATSISSTRAHHQRGAVRWDLLRSFAPGLALGALGGAFVAHLLSGDALKNTVGTGALLVAAQMFFGAQPPPRAGGHRLPAGELLVAGGGIGLLSALVGIGGGSLTVPYLSWRGVSMQQAVGTAAAGGIPIAWGGALGFAVSGWDAPGLVGAHLGYISLSAFFGLALASVLTAPFGARLAHALPARTLKRAFALLLASVGLLMLLR</sequence>